<dbReference type="Proteomes" id="UP000886998">
    <property type="component" value="Unassembled WGS sequence"/>
</dbReference>
<dbReference type="EMBL" id="BMAV01007572">
    <property type="protein sequence ID" value="GFY50589.1"/>
    <property type="molecule type" value="Genomic_DNA"/>
</dbReference>
<proteinExistence type="predicted"/>
<name>A0A8X6XCB8_9ARAC</name>
<keyword evidence="2" id="KW-1185">Reference proteome</keyword>
<evidence type="ECO:0000313" key="1">
    <source>
        <dbReference type="EMBL" id="GFY50589.1"/>
    </source>
</evidence>
<evidence type="ECO:0000313" key="2">
    <source>
        <dbReference type="Proteomes" id="UP000886998"/>
    </source>
</evidence>
<protein>
    <submittedName>
        <fullName evidence="1">Uncharacterized protein</fullName>
    </submittedName>
</protein>
<reference evidence="1" key="1">
    <citation type="submission" date="2020-08" db="EMBL/GenBank/DDBJ databases">
        <title>Multicomponent nature underlies the extraordinary mechanical properties of spider dragline silk.</title>
        <authorList>
            <person name="Kono N."/>
            <person name="Nakamura H."/>
            <person name="Mori M."/>
            <person name="Yoshida Y."/>
            <person name="Ohtoshi R."/>
            <person name="Malay A.D."/>
            <person name="Moran D.A.P."/>
            <person name="Tomita M."/>
            <person name="Numata K."/>
            <person name="Arakawa K."/>
        </authorList>
    </citation>
    <scope>NUCLEOTIDE SEQUENCE</scope>
</reference>
<sequence length="75" mass="8465">MSITLFPKTCDSLDEWSHVTPCETYQRHSDRIRPLAKKMDGVLPLPSVLVFLSALKADYITALAHSFTAILQNNF</sequence>
<gene>
    <name evidence="1" type="ORF">TNIN_496121</name>
</gene>
<comment type="caution">
    <text evidence="1">The sequence shown here is derived from an EMBL/GenBank/DDBJ whole genome shotgun (WGS) entry which is preliminary data.</text>
</comment>
<organism evidence="1 2">
    <name type="scientific">Trichonephila inaurata madagascariensis</name>
    <dbReference type="NCBI Taxonomy" id="2747483"/>
    <lineage>
        <taxon>Eukaryota</taxon>
        <taxon>Metazoa</taxon>
        <taxon>Ecdysozoa</taxon>
        <taxon>Arthropoda</taxon>
        <taxon>Chelicerata</taxon>
        <taxon>Arachnida</taxon>
        <taxon>Araneae</taxon>
        <taxon>Araneomorphae</taxon>
        <taxon>Entelegynae</taxon>
        <taxon>Araneoidea</taxon>
        <taxon>Nephilidae</taxon>
        <taxon>Trichonephila</taxon>
        <taxon>Trichonephila inaurata</taxon>
    </lineage>
</organism>
<accession>A0A8X6XCB8</accession>
<dbReference type="AlphaFoldDB" id="A0A8X6XCB8"/>